<dbReference type="InterPro" id="IPR053178">
    <property type="entry name" value="Osmoadaptation_assoc"/>
</dbReference>
<dbReference type="AlphaFoldDB" id="A0A6A5VH69"/>
<accession>A0A6A5VH69</accession>
<evidence type="ECO:0000313" key="1">
    <source>
        <dbReference type="EMBL" id="KAF1976521.1"/>
    </source>
</evidence>
<dbReference type="OrthoDB" id="4491390at2759"/>
<dbReference type="Proteomes" id="UP000800036">
    <property type="component" value="Unassembled WGS sequence"/>
</dbReference>
<dbReference type="PANTHER" id="PTHR38111">
    <property type="entry name" value="ZN(2)-C6 FUNGAL-TYPE DOMAIN-CONTAINING PROTEIN-RELATED"/>
    <property type="match status" value="1"/>
</dbReference>
<proteinExistence type="predicted"/>
<dbReference type="EMBL" id="ML976666">
    <property type="protein sequence ID" value="KAF1976521.1"/>
    <property type="molecule type" value="Genomic_DNA"/>
</dbReference>
<evidence type="ECO:0000313" key="2">
    <source>
        <dbReference type="Proteomes" id="UP000800036"/>
    </source>
</evidence>
<dbReference type="PANTHER" id="PTHR38111:SF11">
    <property type="entry name" value="TRANSCRIPTION FACTOR DOMAIN-CONTAINING PROTEIN-RELATED"/>
    <property type="match status" value="1"/>
</dbReference>
<name>A0A6A5VH69_9PLEO</name>
<evidence type="ECO:0008006" key="3">
    <source>
        <dbReference type="Google" id="ProtNLM"/>
    </source>
</evidence>
<reference evidence="1" key="1">
    <citation type="journal article" date="2020" name="Stud. Mycol.">
        <title>101 Dothideomycetes genomes: a test case for predicting lifestyles and emergence of pathogens.</title>
        <authorList>
            <person name="Haridas S."/>
            <person name="Albert R."/>
            <person name="Binder M."/>
            <person name="Bloem J."/>
            <person name="Labutti K."/>
            <person name="Salamov A."/>
            <person name="Andreopoulos B."/>
            <person name="Baker S."/>
            <person name="Barry K."/>
            <person name="Bills G."/>
            <person name="Bluhm B."/>
            <person name="Cannon C."/>
            <person name="Castanera R."/>
            <person name="Culley D."/>
            <person name="Daum C."/>
            <person name="Ezra D."/>
            <person name="Gonzalez J."/>
            <person name="Henrissat B."/>
            <person name="Kuo A."/>
            <person name="Liang C."/>
            <person name="Lipzen A."/>
            <person name="Lutzoni F."/>
            <person name="Magnuson J."/>
            <person name="Mondo S."/>
            <person name="Nolan M."/>
            <person name="Ohm R."/>
            <person name="Pangilinan J."/>
            <person name="Park H.-J."/>
            <person name="Ramirez L."/>
            <person name="Alfaro M."/>
            <person name="Sun H."/>
            <person name="Tritt A."/>
            <person name="Yoshinaga Y."/>
            <person name="Zwiers L.-H."/>
            <person name="Turgeon B."/>
            <person name="Goodwin S."/>
            <person name="Spatafora J."/>
            <person name="Crous P."/>
            <person name="Grigoriev I."/>
        </authorList>
    </citation>
    <scope>NUCLEOTIDE SEQUENCE</scope>
    <source>
        <strain evidence="1">CBS 107.79</strain>
    </source>
</reference>
<gene>
    <name evidence="1" type="ORF">BU23DRAFT_28759</name>
</gene>
<keyword evidence="2" id="KW-1185">Reference proteome</keyword>
<protein>
    <recommendedName>
        <fullName evidence="3">Transcription factor domain-containing protein</fullName>
    </recommendedName>
</protein>
<organism evidence="1 2">
    <name type="scientific">Bimuria novae-zelandiae CBS 107.79</name>
    <dbReference type="NCBI Taxonomy" id="1447943"/>
    <lineage>
        <taxon>Eukaryota</taxon>
        <taxon>Fungi</taxon>
        <taxon>Dikarya</taxon>
        <taxon>Ascomycota</taxon>
        <taxon>Pezizomycotina</taxon>
        <taxon>Dothideomycetes</taxon>
        <taxon>Pleosporomycetidae</taxon>
        <taxon>Pleosporales</taxon>
        <taxon>Massarineae</taxon>
        <taxon>Didymosphaeriaceae</taxon>
        <taxon>Bimuria</taxon>
    </lineage>
</organism>
<sequence length="422" mass="46935">MSLSSVDASRAMLALVEPGNIHRLVDLFLDIYLRRYGPSKTPRDPLTAGNECGGWRGLLPSWLGQSVILDTAIEGMTASFIGTQYQDVRLSNHGGKMYLNALQMAQKALPKLDASERKYLLATTLVMSSTELFLSNGAGSSQLTHIEGSTRLLNLSHDNLDLEELHVYILNQGLLEAISSRRSYPCSSPSFRHMAQQIYSVPRTNRNDLYFQWCESILPLPNILSATDNITSSTPVSAILVILDDLSALEQSIAPWYELLQSSITGPWTIPGAQTSADSVSFPLQFISIEASTNYCLYWISQLLILEARQILYAQLPITEIPDYTGPDTLQPRISEYASLVCRSVQYCTHNTSFAATENMLMPLDVVSSYYMRQGDRERLNWCIGAFARISHEHRIAYAAEKFNLANTGMRVAEDACDPDGL</sequence>